<sequence>MLAGRLELPCPAPHPRSYIRQDLACLHFTFTFILSCRRPRCRCARQFPPRHNRTRLRYNDRVNFMCECIGLSYSFMRYIRR</sequence>
<accession>A0A0C3S8Y2</accession>
<evidence type="ECO:0000313" key="1">
    <source>
        <dbReference type="EMBL" id="KIP07802.1"/>
    </source>
</evidence>
<dbReference type="Proteomes" id="UP000053257">
    <property type="component" value="Unassembled WGS sequence"/>
</dbReference>
<organism evidence="1 2">
    <name type="scientific">Phlebiopsis gigantea (strain 11061_1 CR5-6)</name>
    <name type="common">White-rot fungus</name>
    <name type="synonym">Peniophora gigantea</name>
    <dbReference type="NCBI Taxonomy" id="745531"/>
    <lineage>
        <taxon>Eukaryota</taxon>
        <taxon>Fungi</taxon>
        <taxon>Dikarya</taxon>
        <taxon>Basidiomycota</taxon>
        <taxon>Agaricomycotina</taxon>
        <taxon>Agaricomycetes</taxon>
        <taxon>Polyporales</taxon>
        <taxon>Phanerochaetaceae</taxon>
        <taxon>Phlebiopsis</taxon>
    </lineage>
</organism>
<evidence type="ECO:0000313" key="2">
    <source>
        <dbReference type="Proteomes" id="UP000053257"/>
    </source>
</evidence>
<dbReference type="AlphaFoldDB" id="A0A0C3S8Y2"/>
<keyword evidence="2" id="KW-1185">Reference proteome</keyword>
<dbReference type="HOGENOM" id="CLU_2574672_0_0_1"/>
<reference evidence="1 2" key="1">
    <citation type="journal article" date="2014" name="PLoS Genet.">
        <title>Analysis of the Phlebiopsis gigantea genome, transcriptome and secretome provides insight into its pioneer colonization strategies of wood.</title>
        <authorList>
            <person name="Hori C."/>
            <person name="Ishida T."/>
            <person name="Igarashi K."/>
            <person name="Samejima M."/>
            <person name="Suzuki H."/>
            <person name="Master E."/>
            <person name="Ferreira P."/>
            <person name="Ruiz-Duenas F.J."/>
            <person name="Held B."/>
            <person name="Canessa P."/>
            <person name="Larrondo L.F."/>
            <person name="Schmoll M."/>
            <person name="Druzhinina I.S."/>
            <person name="Kubicek C.P."/>
            <person name="Gaskell J.A."/>
            <person name="Kersten P."/>
            <person name="St John F."/>
            <person name="Glasner J."/>
            <person name="Sabat G."/>
            <person name="Splinter BonDurant S."/>
            <person name="Syed K."/>
            <person name="Yadav J."/>
            <person name="Mgbeahuruike A.C."/>
            <person name="Kovalchuk A."/>
            <person name="Asiegbu F.O."/>
            <person name="Lackner G."/>
            <person name="Hoffmeister D."/>
            <person name="Rencoret J."/>
            <person name="Gutierrez A."/>
            <person name="Sun H."/>
            <person name="Lindquist E."/>
            <person name="Barry K."/>
            <person name="Riley R."/>
            <person name="Grigoriev I.V."/>
            <person name="Henrissat B."/>
            <person name="Kues U."/>
            <person name="Berka R.M."/>
            <person name="Martinez A.T."/>
            <person name="Covert S.F."/>
            <person name="Blanchette R.A."/>
            <person name="Cullen D."/>
        </authorList>
    </citation>
    <scope>NUCLEOTIDE SEQUENCE [LARGE SCALE GENOMIC DNA]</scope>
    <source>
        <strain evidence="1 2">11061_1 CR5-6</strain>
    </source>
</reference>
<proteinExistence type="predicted"/>
<name>A0A0C3S8Y2_PHLG1</name>
<protein>
    <submittedName>
        <fullName evidence="1">Uncharacterized protein</fullName>
    </submittedName>
</protein>
<dbReference type="EMBL" id="KN840490">
    <property type="protein sequence ID" value="KIP07802.1"/>
    <property type="molecule type" value="Genomic_DNA"/>
</dbReference>
<gene>
    <name evidence="1" type="ORF">PHLGIDRAFT_406146</name>
</gene>